<evidence type="ECO:0000256" key="3">
    <source>
        <dbReference type="ARBA" id="ARBA00022741"/>
    </source>
</evidence>
<evidence type="ECO:0000259" key="7">
    <source>
        <dbReference type="PROSITE" id="PS50862"/>
    </source>
</evidence>
<organism evidence="8 9">
    <name type="scientific">Komagataella pastoris</name>
    <name type="common">Yeast</name>
    <name type="synonym">Pichia pastoris</name>
    <dbReference type="NCBI Taxonomy" id="4922"/>
    <lineage>
        <taxon>Eukaryota</taxon>
        <taxon>Fungi</taxon>
        <taxon>Dikarya</taxon>
        <taxon>Ascomycota</taxon>
        <taxon>Saccharomycotina</taxon>
        <taxon>Pichiomycetes</taxon>
        <taxon>Pichiales</taxon>
        <taxon>Pichiaceae</taxon>
        <taxon>Komagataella</taxon>
    </lineage>
</organism>
<keyword evidence="2" id="KW-0436">Ligase</keyword>
<dbReference type="GO" id="GO:0004815">
    <property type="term" value="F:aspartate-tRNA ligase activity"/>
    <property type="evidence" value="ECO:0007669"/>
    <property type="project" value="TreeGrafter"/>
</dbReference>
<sequence>MLRRAEYISRRCSVCIWKRGLSSRVQLPDRESTVAKFVFPSTTHTIGKVASSLEKYLGKEITLHGWMNSKPRKVSRRLAFGELRDYNGDITQIVIADEEMISLQLQLEDAIAVTGTIARRRPKKGQSEEFVGKLWDLNVMKLQVLNRSNLVPSQLKSLDVTSPDYPPEYRYLQLRSKFYQDALKLRAKALQRVRSTLDSLSFSEIETPLLFKSTPEGANEFLVPTRRKSYFYALPQSPQQYKQLLMASGVKSYYQVARCFRDEDLRADRQPEFTQIDIEMSFADGKQVRHAVEQVINNVWSDVKKSPLYVPSGNDQLIRSGEFPLMSYISVLQLYGIDKPDLRSSLQFHDISEFTTKVANPDFPVFEVCVLKQAFEGSQYTIPDLLTQSDNYKSRRPAMCAIKSAADINGWHQHFSEYADIDTARLEELTAKLNLQPGDIIAGADRAVMPYENPTPLGRFRQLAIEQFPTKWRRTLANSEEDTPGDLSVATWVVDFPLFNPVEEDQLSGKQRYPLYKKNQYESTHHPFTMCSPADYDLLSTDPLAVHGEHYDLVVNGVEVGGGSRRIHDSSLQQYIFKEILGIQDPHRLFGHLLGAFESGCPPHAGFAIGFDRLCAMLLGSTSIRDVIAFPKNQKGRDPVTESPSTVPSKTLEKYHIQEIGADHQ</sequence>
<evidence type="ECO:0000313" key="9">
    <source>
        <dbReference type="Proteomes" id="UP000094565"/>
    </source>
</evidence>
<dbReference type="InterPro" id="IPR012340">
    <property type="entry name" value="NA-bd_OB-fold"/>
</dbReference>
<keyword evidence="9" id="KW-1185">Reference proteome</keyword>
<dbReference type="SUPFAM" id="SSF55681">
    <property type="entry name" value="Class II aaRS and biotin synthetases"/>
    <property type="match status" value="1"/>
</dbReference>
<evidence type="ECO:0000256" key="6">
    <source>
        <dbReference type="ARBA" id="ARBA00023146"/>
    </source>
</evidence>
<evidence type="ECO:0000256" key="5">
    <source>
        <dbReference type="ARBA" id="ARBA00022917"/>
    </source>
</evidence>
<dbReference type="OrthoDB" id="439710at2759"/>
<proteinExistence type="inferred from homology"/>
<dbReference type="InterPro" id="IPR004115">
    <property type="entry name" value="GAD-like_sf"/>
</dbReference>
<keyword evidence="4" id="KW-0067">ATP-binding</keyword>
<dbReference type="InterPro" id="IPR004364">
    <property type="entry name" value="Aa-tRNA-synt_II"/>
</dbReference>
<evidence type="ECO:0000256" key="1">
    <source>
        <dbReference type="ARBA" id="ARBA00006303"/>
    </source>
</evidence>
<keyword evidence="6" id="KW-0030">Aminoacyl-tRNA synthetase</keyword>
<evidence type="ECO:0000313" key="8">
    <source>
        <dbReference type="EMBL" id="ANZ75396.1"/>
    </source>
</evidence>
<gene>
    <name evidence="8" type="primary">MSD1</name>
    <name evidence="8" type="ORF">ATY40_BA7503218</name>
</gene>
<dbReference type="InterPro" id="IPR006195">
    <property type="entry name" value="aa-tRNA-synth_II"/>
</dbReference>
<dbReference type="PRINTS" id="PR01042">
    <property type="entry name" value="TRNASYNTHASP"/>
</dbReference>
<dbReference type="Gene3D" id="3.30.1360.30">
    <property type="entry name" value="GAD-like domain"/>
    <property type="match status" value="1"/>
</dbReference>
<reference evidence="8 9" key="1">
    <citation type="submission" date="2016-02" db="EMBL/GenBank/DDBJ databases">
        <title>Comparative genomic and transcriptomic foundation for Pichia pastoris.</title>
        <authorList>
            <person name="Love K.R."/>
            <person name="Shah K.A."/>
            <person name="Whittaker C.A."/>
            <person name="Wu J."/>
            <person name="Bartlett M.C."/>
            <person name="Ma D."/>
            <person name="Leeson R.L."/>
            <person name="Priest M."/>
            <person name="Young S.K."/>
            <person name="Love J.C."/>
        </authorList>
    </citation>
    <scope>NUCLEOTIDE SEQUENCE [LARGE SCALE GENOMIC DNA]</scope>
    <source>
        <strain evidence="8 9">ATCC 28485</strain>
    </source>
</reference>
<dbReference type="PROSITE" id="PS50862">
    <property type="entry name" value="AA_TRNA_LIGASE_II"/>
    <property type="match status" value="1"/>
</dbReference>
<name>A0A1B2JBI8_PICPA</name>
<dbReference type="Gene3D" id="3.30.930.10">
    <property type="entry name" value="Bira Bifunctional Protein, Domain 2"/>
    <property type="match status" value="1"/>
</dbReference>
<evidence type="ECO:0000256" key="4">
    <source>
        <dbReference type="ARBA" id="ARBA00022840"/>
    </source>
</evidence>
<dbReference type="PANTHER" id="PTHR22594:SF5">
    <property type="entry name" value="ASPARTATE--TRNA LIGASE, MITOCHONDRIAL"/>
    <property type="match status" value="1"/>
</dbReference>
<dbReference type="NCBIfam" id="TIGR00459">
    <property type="entry name" value="aspS_bact"/>
    <property type="match status" value="1"/>
</dbReference>
<dbReference type="Proteomes" id="UP000094565">
    <property type="component" value="Chromosome 2"/>
</dbReference>
<dbReference type="Pfam" id="PF00152">
    <property type="entry name" value="tRNA-synt_2"/>
    <property type="match status" value="1"/>
</dbReference>
<dbReference type="PANTHER" id="PTHR22594">
    <property type="entry name" value="ASPARTYL/LYSYL-TRNA SYNTHETASE"/>
    <property type="match status" value="1"/>
</dbReference>
<protein>
    <submittedName>
        <fullName evidence="8">BA75_03218T0</fullName>
    </submittedName>
</protein>
<dbReference type="EMBL" id="CP014585">
    <property type="protein sequence ID" value="ANZ75396.1"/>
    <property type="molecule type" value="Genomic_DNA"/>
</dbReference>
<dbReference type="InterPro" id="IPR004524">
    <property type="entry name" value="Asp-tRNA-ligase_1"/>
</dbReference>
<dbReference type="GO" id="GO:0006422">
    <property type="term" value="P:aspartyl-tRNA aminoacylation"/>
    <property type="evidence" value="ECO:0007669"/>
    <property type="project" value="TreeGrafter"/>
</dbReference>
<keyword evidence="5" id="KW-0648">Protein biosynthesis</keyword>
<dbReference type="InterPro" id="IPR002312">
    <property type="entry name" value="Asp/Asn-tRNA-synth_IIb"/>
</dbReference>
<dbReference type="SUPFAM" id="SSF50249">
    <property type="entry name" value="Nucleic acid-binding proteins"/>
    <property type="match status" value="1"/>
</dbReference>
<evidence type="ECO:0000256" key="2">
    <source>
        <dbReference type="ARBA" id="ARBA00022598"/>
    </source>
</evidence>
<dbReference type="GO" id="GO:0005524">
    <property type="term" value="F:ATP binding"/>
    <property type="evidence" value="ECO:0007669"/>
    <property type="project" value="UniProtKB-KW"/>
</dbReference>
<dbReference type="HAMAP" id="MF_00044">
    <property type="entry name" value="Asp_tRNA_synth_type1"/>
    <property type="match status" value="1"/>
</dbReference>
<comment type="similarity">
    <text evidence="1">Belongs to the class-II aminoacyl-tRNA synthetase family. Type 1 subfamily.</text>
</comment>
<dbReference type="AlphaFoldDB" id="A0A1B2JBI8"/>
<accession>A0A1B2JBI8</accession>
<feature type="domain" description="Aminoacyl-transfer RNA synthetases class-II family profile" evidence="7">
    <location>
        <begin position="179"/>
        <end position="631"/>
    </location>
</feature>
<keyword evidence="3" id="KW-0547">Nucleotide-binding</keyword>
<dbReference type="NCBIfam" id="NF001750">
    <property type="entry name" value="PRK00476.1"/>
    <property type="match status" value="1"/>
</dbReference>
<dbReference type="GO" id="GO:0005739">
    <property type="term" value="C:mitochondrion"/>
    <property type="evidence" value="ECO:0007669"/>
    <property type="project" value="TreeGrafter"/>
</dbReference>
<dbReference type="Gene3D" id="2.40.50.140">
    <property type="entry name" value="Nucleic acid-binding proteins"/>
    <property type="match status" value="1"/>
</dbReference>
<dbReference type="InterPro" id="IPR045864">
    <property type="entry name" value="aa-tRNA-synth_II/BPL/LPL"/>
</dbReference>